<dbReference type="Proteomes" id="UP000675664">
    <property type="component" value="Unassembled WGS sequence"/>
</dbReference>
<sequence length="292" mass="33153">MVNWVANSRDKIRNWVQICFFAITNSYIKGFTEGTIYTGSGKVLCLPGLNCYSCPGALGSCPIGALQSVLASRDYRFSFYIIGFLMMTGALLGRFVCGWLCPFGLVQDLLHKIPWGIKYKQIKGERLLKGVKYIILIVFVILLPLFVLDFFGQGEPWFCKWICPSGTLMAGWPLVIANKGIREIVGFLFAWKNLILISLILLSVIIYRPFCRFLCPLGAVYGLFNPVSFYQYKLNQHACTHCKKCQYVCKMNIPVYEQPNSMECIRCGDCVKNCPTKAISHKNHLMKKKNML</sequence>
<feature type="transmembrane region" description="Helical" evidence="7">
    <location>
        <begin position="131"/>
        <end position="151"/>
    </location>
</feature>
<evidence type="ECO:0000256" key="4">
    <source>
        <dbReference type="ARBA" id="ARBA00022982"/>
    </source>
</evidence>
<dbReference type="GO" id="GO:0051539">
    <property type="term" value="F:4 iron, 4 sulfur cluster binding"/>
    <property type="evidence" value="ECO:0007669"/>
    <property type="project" value="UniProtKB-KW"/>
</dbReference>
<keyword evidence="5" id="KW-0408">Iron</keyword>
<evidence type="ECO:0000256" key="5">
    <source>
        <dbReference type="ARBA" id="ARBA00023004"/>
    </source>
</evidence>
<dbReference type="Pfam" id="PF00037">
    <property type="entry name" value="Fer4"/>
    <property type="match status" value="1"/>
</dbReference>
<keyword evidence="7" id="KW-0812">Transmembrane</keyword>
<keyword evidence="6" id="KW-0411">Iron-sulfur</keyword>
<keyword evidence="2" id="KW-0004">4Fe-4S</keyword>
<dbReference type="Pfam" id="PF12801">
    <property type="entry name" value="Fer4_5"/>
    <property type="match status" value="3"/>
</dbReference>
<keyword evidence="3" id="KW-0479">Metal-binding</keyword>
<dbReference type="PANTHER" id="PTHR30176:SF3">
    <property type="entry name" value="FERREDOXIN-TYPE PROTEIN NAPH"/>
    <property type="match status" value="1"/>
</dbReference>
<feature type="domain" description="4Fe-4S ferredoxin-type" evidence="8">
    <location>
        <begin position="252"/>
        <end position="284"/>
    </location>
</feature>
<keyword evidence="7" id="KW-0472">Membrane</keyword>
<evidence type="ECO:0000256" key="6">
    <source>
        <dbReference type="ARBA" id="ARBA00023014"/>
    </source>
</evidence>
<organism evidence="9 10">
    <name type="scientific">Sinanaerobacter chloroacetimidivorans</name>
    <dbReference type="NCBI Taxonomy" id="2818044"/>
    <lineage>
        <taxon>Bacteria</taxon>
        <taxon>Bacillati</taxon>
        <taxon>Bacillota</taxon>
        <taxon>Clostridia</taxon>
        <taxon>Peptostreptococcales</taxon>
        <taxon>Anaerovoracaceae</taxon>
        <taxon>Sinanaerobacter</taxon>
    </lineage>
</organism>
<keyword evidence="4" id="KW-0249">Electron transport</keyword>
<evidence type="ECO:0000259" key="8">
    <source>
        <dbReference type="PROSITE" id="PS51379"/>
    </source>
</evidence>
<keyword evidence="1" id="KW-0813">Transport</keyword>
<gene>
    <name evidence="9" type="ORF">KCX82_00465</name>
</gene>
<reference evidence="9" key="2">
    <citation type="submission" date="2021-04" db="EMBL/GenBank/DDBJ databases">
        <authorList>
            <person name="Liu J."/>
        </authorList>
    </citation>
    <scope>NUCLEOTIDE SEQUENCE</scope>
    <source>
        <strain evidence="9">BAD-6</strain>
    </source>
</reference>
<comment type="caution">
    <text evidence="9">The sequence shown here is derived from an EMBL/GenBank/DDBJ whole genome shotgun (WGS) entry which is preliminary data.</text>
</comment>
<name>A0A8J7VWK9_9FIRM</name>
<feature type="transmembrane region" description="Helical" evidence="7">
    <location>
        <begin position="77"/>
        <end position="110"/>
    </location>
</feature>
<reference evidence="9" key="1">
    <citation type="submission" date="2021-04" db="EMBL/GenBank/DDBJ databases">
        <title>Sinoanaerobacter chloroacetimidivorans sp. nov., an obligate anaerobic bacterium isolated from anaerobic sludge.</title>
        <authorList>
            <person name="Bao Y."/>
        </authorList>
    </citation>
    <scope>NUCLEOTIDE SEQUENCE</scope>
    <source>
        <strain evidence="9">BAD-6</strain>
    </source>
</reference>
<evidence type="ECO:0000256" key="2">
    <source>
        <dbReference type="ARBA" id="ARBA00022485"/>
    </source>
</evidence>
<dbReference type="EMBL" id="JAGSND010000001">
    <property type="protein sequence ID" value="MBR0596339.1"/>
    <property type="molecule type" value="Genomic_DNA"/>
</dbReference>
<keyword evidence="7" id="KW-1133">Transmembrane helix</keyword>
<dbReference type="Gene3D" id="3.30.70.20">
    <property type="match status" value="1"/>
</dbReference>
<dbReference type="PANTHER" id="PTHR30176">
    <property type="entry name" value="FERREDOXIN-TYPE PROTEIN NAPH"/>
    <property type="match status" value="1"/>
</dbReference>
<dbReference type="PROSITE" id="PS51379">
    <property type="entry name" value="4FE4S_FER_2"/>
    <property type="match status" value="1"/>
</dbReference>
<proteinExistence type="predicted"/>
<evidence type="ECO:0000256" key="3">
    <source>
        <dbReference type="ARBA" id="ARBA00022723"/>
    </source>
</evidence>
<keyword evidence="10" id="KW-1185">Reference proteome</keyword>
<dbReference type="SUPFAM" id="SSF54862">
    <property type="entry name" value="4Fe-4S ferredoxins"/>
    <property type="match status" value="1"/>
</dbReference>
<dbReference type="PROSITE" id="PS00198">
    <property type="entry name" value="4FE4S_FER_1"/>
    <property type="match status" value="1"/>
</dbReference>
<dbReference type="InterPro" id="IPR051684">
    <property type="entry name" value="Electron_Trans/Redox"/>
</dbReference>
<dbReference type="AlphaFoldDB" id="A0A8J7VWK9"/>
<dbReference type="GO" id="GO:0046872">
    <property type="term" value="F:metal ion binding"/>
    <property type="evidence" value="ECO:0007669"/>
    <property type="project" value="UniProtKB-KW"/>
</dbReference>
<evidence type="ECO:0000256" key="7">
    <source>
        <dbReference type="SAM" id="Phobius"/>
    </source>
</evidence>
<accession>A0A8J7VWK9</accession>
<dbReference type="InterPro" id="IPR017900">
    <property type="entry name" value="4Fe4S_Fe_S_CS"/>
</dbReference>
<evidence type="ECO:0000256" key="1">
    <source>
        <dbReference type="ARBA" id="ARBA00022448"/>
    </source>
</evidence>
<evidence type="ECO:0000313" key="10">
    <source>
        <dbReference type="Proteomes" id="UP000675664"/>
    </source>
</evidence>
<dbReference type="InterPro" id="IPR017896">
    <property type="entry name" value="4Fe4S_Fe-S-bd"/>
</dbReference>
<protein>
    <submittedName>
        <fullName evidence="9">4Fe-4S binding protein</fullName>
    </submittedName>
</protein>
<feature type="transmembrane region" description="Helical" evidence="7">
    <location>
        <begin position="184"/>
        <end position="207"/>
    </location>
</feature>
<dbReference type="RefSeq" id="WP_227016474.1">
    <property type="nucleotide sequence ID" value="NZ_JAGSND010000001.1"/>
</dbReference>
<dbReference type="GO" id="GO:0005886">
    <property type="term" value="C:plasma membrane"/>
    <property type="evidence" value="ECO:0007669"/>
    <property type="project" value="TreeGrafter"/>
</dbReference>
<evidence type="ECO:0000313" key="9">
    <source>
        <dbReference type="EMBL" id="MBR0596339.1"/>
    </source>
</evidence>